<evidence type="ECO:0000256" key="11">
    <source>
        <dbReference type="ARBA" id="ARBA00023004"/>
    </source>
</evidence>
<evidence type="ECO:0000313" key="18">
    <source>
        <dbReference type="EMBL" id="ABV33253.1"/>
    </source>
</evidence>
<evidence type="ECO:0000256" key="17">
    <source>
        <dbReference type="HAMAP-Rule" id="MF_02089"/>
    </source>
</evidence>
<evidence type="ECO:0000256" key="16">
    <source>
        <dbReference type="ARBA" id="ARBA00047415"/>
    </source>
</evidence>
<evidence type="ECO:0000256" key="12">
    <source>
        <dbReference type="ARBA" id="ARBA00023014"/>
    </source>
</evidence>
<evidence type="ECO:0000256" key="13">
    <source>
        <dbReference type="ARBA" id="ARBA00023157"/>
    </source>
</evidence>
<dbReference type="InterPro" id="IPR003828">
    <property type="entry name" value="QueH"/>
</dbReference>
<feature type="binding site" evidence="17">
    <location>
        <position position="6"/>
    </location>
    <ligand>
        <name>[4Fe-4S] cluster</name>
        <dbReference type="ChEBI" id="CHEBI:49883"/>
    </ligand>
</feature>
<dbReference type="eggNOG" id="COG1636">
    <property type="taxonomic scope" value="Bacteria"/>
</dbReference>
<comment type="function">
    <text evidence="1 17">Catalyzes the conversion of epoxyqueuosine (oQ) to queuosine (Q), which is a hypermodified base found in the wobble positions of tRNA(Asp), tRNA(Asn), tRNA(His) and tRNA(Tyr).</text>
</comment>
<dbReference type="STRING" id="416591.Tlet_0687"/>
<dbReference type="AlphaFoldDB" id="A8F519"/>
<evidence type="ECO:0000256" key="5">
    <source>
        <dbReference type="ARBA" id="ARBA00016895"/>
    </source>
</evidence>
<evidence type="ECO:0000256" key="6">
    <source>
        <dbReference type="ARBA" id="ARBA00022485"/>
    </source>
</evidence>
<dbReference type="Gene3D" id="3.40.50.620">
    <property type="entry name" value="HUPs"/>
    <property type="match status" value="1"/>
</dbReference>
<evidence type="ECO:0000313" key="19">
    <source>
        <dbReference type="Proteomes" id="UP000002016"/>
    </source>
</evidence>
<dbReference type="PANTHER" id="PTHR36701">
    <property type="entry name" value="EPOXYQUEUOSINE REDUCTASE QUEH"/>
    <property type="match status" value="1"/>
</dbReference>
<feature type="binding site" evidence="17">
    <location>
        <position position="85"/>
    </location>
    <ligand>
        <name>[4Fe-4S] cluster</name>
        <dbReference type="ChEBI" id="CHEBI:49883"/>
    </ligand>
</feature>
<dbReference type="HAMAP" id="MF_02089">
    <property type="entry name" value="QueH"/>
    <property type="match status" value="1"/>
</dbReference>
<organism evidence="18 19">
    <name type="scientific">Pseudothermotoga lettingae (strain ATCC BAA-301 / DSM 14385 / NBRC 107922 / TMO)</name>
    <name type="common">Thermotoga lettingae</name>
    <dbReference type="NCBI Taxonomy" id="416591"/>
    <lineage>
        <taxon>Bacteria</taxon>
        <taxon>Thermotogati</taxon>
        <taxon>Thermotogota</taxon>
        <taxon>Thermotogae</taxon>
        <taxon>Thermotogales</taxon>
        <taxon>Thermotogaceae</taxon>
        <taxon>Pseudothermotoga</taxon>
    </lineage>
</organism>
<dbReference type="EMBL" id="CP000812">
    <property type="protein sequence ID" value="ABV33253.1"/>
    <property type="molecule type" value="Genomic_DNA"/>
</dbReference>
<keyword evidence="11 17" id="KW-0408">Iron</keyword>
<proteinExistence type="inferred from homology"/>
<evidence type="ECO:0000256" key="8">
    <source>
        <dbReference type="ARBA" id="ARBA00022723"/>
    </source>
</evidence>
<keyword evidence="19" id="KW-1185">Reference proteome</keyword>
<comment type="pathway">
    <text evidence="2 17">tRNA modification; tRNA-queuosine biosynthesis.</text>
</comment>
<keyword evidence="8 17" id="KW-0479">Metal-binding</keyword>
<evidence type="ECO:0000256" key="3">
    <source>
        <dbReference type="ARBA" id="ARBA00008207"/>
    </source>
</evidence>
<dbReference type="GO" id="GO:0052693">
    <property type="term" value="F:epoxyqueuosine reductase activity"/>
    <property type="evidence" value="ECO:0007669"/>
    <property type="project" value="UniProtKB-UniRule"/>
</dbReference>
<dbReference type="HOGENOM" id="CLU_088177_1_0_0"/>
<keyword evidence="7 17" id="KW-0819">tRNA processing</keyword>
<feature type="disulfide bond" description="Redox-active" evidence="17">
    <location>
        <begin position="167"/>
        <end position="169"/>
    </location>
</feature>
<evidence type="ECO:0000256" key="1">
    <source>
        <dbReference type="ARBA" id="ARBA00002268"/>
    </source>
</evidence>
<evidence type="ECO:0000256" key="2">
    <source>
        <dbReference type="ARBA" id="ARBA00004691"/>
    </source>
</evidence>
<comment type="similarity">
    <text evidence="3 17">Belongs to the QueH family.</text>
</comment>
<reference evidence="18 19" key="1">
    <citation type="submission" date="2007-08" db="EMBL/GenBank/DDBJ databases">
        <title>Complete sequence of Thermotoga lettingae TMO.</title>
        <authorList>
            <consortium name="US DOE Joint Genome Institute"/>
            <person name="Copeland A."/>
            <person name="Lucas S."/>
            <person name="Lapidus A."/>
            <person name="Barry K."/>
            <person name="Glavina del Rio T."/>
            <person name="Dalin E."/>
            <person name="Tice H."/>
            <person name="Pitluck S."/>
            <person name="Foster B."/>
            <person name="Bruce D."/>
            <person name="Schmutz J."/>
            <person name="Larimer F."/>
            <person name="Land M."/>
            <person name="Hauser L."/>
            <person name="Kyrpides N."/>
            <person name="Mikhailova N."/>
            <person name="Nelson K."/>
            <person name="Gogarten J.P."/>
            <person name="Noll K."/>
            <person name="Richardson P."/>
        </authorList>
    </citation>
    <scope>NUCLEOTIDE SEQUENCE [LARGE SCALE GENOMIC DNA]</scope>
    <source>
        <strain evidence="19">ATCC BAA-301 / DSM 14385 / NBRC 107922 / TMO</strain>
    </source>
</reference>
<protein>
    <recommendedName>
        <fullName evidence="5 17">Epoxyqueuosine reductase QueH</fullName>
        <ecNumber evidence="4 17">1.17.99.6</ecNumber>
    </recommendedName>
    <alternativeName>
        <fullName evidence="15 17">Queuosine biosynthesis protein QueH</fullName>
    </alternativeName>
</protein>
<evidence type="ECO:0000256" key="9">
    <source>
        <dbReference type="ARBA" id="ARBA00022785"/>
    </source>
</evidence>
<dbReference type="GO" id="GO:0051539">
    <property type="term" value="F:4 iron, 4 sulfur cluster binding"/>
    <property type="evidence" value="ECO:0007669"/>
    <property type="project" value="UniProtKB-UniRule"/>
</dbReference>
<gene>
    <name evidence="17" type="primary">queH</name>
    <name evidence="18" type="ordered locus">Tlet_0687</name>
</gene>
<dbReference type="EC" id="1.17.99.6" evidence="4 17"/>
<feature type="binding site" evidence="17">
    <location>
        <position position="88"/>
    </location>
    <ligand>
        <name>[4Fe-4S] cluster</name>
        <dbReference type="ChEBI" id="CHEBI:49883"/>
    </ligand>
</feature>
<dbReference type="KEGG" id="tle:Tlet_0687"/>
<evidence type="ECO:0000256" key="14">
    <source>
        <dbReference type="ARBA" id="ARBA00023284"/>
    </source>
</evidence>
<evidence type="ECO:0000256" key="10">
    <source>
        <dbReference type="ARBA" id="ARBA00023002"/>
    </source>
</evidence>
<keyword evidence="6 17" id="KW-0004">4Fe-4S</keyword>
<sequence length="183" mass="21700">MILHVCCAPDATTAVERLRDEGYEPVLLFFNPNIQPDEEYLKRLEAVRTLSDILNLTLIVENLPVDLWKKEIEEFKDYGEGSIRCFKCIEYRLRFAAWYAKKNNFKAFSTTLTTSPKKNILWIHSIGEKLSKDFNIEYIRRDFRKKDGFKRSVELSKMFGLYRQNYCGCIYSLREKRLGMITR</sequence>
<dbReference type="OrthoDB" id="9801033at2"/>
<evidence type="ECO:0000256" key="15">
    <source>
        <dbReference type="ARBA" id="ARBA00031446"/>
    </source>
</evidence>
<dbReference type="GO" id="GO:0046872">
    <property type="term" value="F:metal ion binding"/>
    <property type="evidence" value="ECO:0007669"/>
    <property type="project" value="UniProtKB-KW"/>
</dbReference>
<accession>A8F519</accession>
<evidence type="ECO:0000256" key="4">
    <source>
        <dbReference type="ARBA" id="ARBA00012622"/>
    </source>
</evidence>
<evidence type="ECO:0000256" key="7">
    <source>
        <dbReference type="ARBA" id="ARBA00022694"/>
    </source>
</evidence>
<dbReference type="PANTHER" id="PTHR36701:SF1">
    <property type="entry name" value="EPOXYQUEUOSINE REDUCTASE QUEH"/>
    <property type="match status" value="1"/>
</dbReference>
<dbReference type="SUPFAM" id="SSF52402">
    <property type="entry name" value="Adenine nucleotide alpha hydrolases-like"/>
    <property type="match status" value="1"/>
</dbReference>
<keyword evidence="9 17" id="KW-0671">Queuosine biosynthesis</keyword>
<dbReference type="UniPathway" id="UPA00392"/>
<keyword evidence="14 17" id="KW-0676">Redox-active center</keyword>
<dbReference type="GO" id="GO:0008616">
    <property type="term" value="P:tRNA queuosine(34) biosynthetic process"/>
    <property type="evidence" value="ECO:0007669"/>
    <property type="project" value="UniProtKB-UniRule"/>
</dbReference>
<dbReference type="InterPro" id="IPR014729">
    <property type="entry name" value="Rossmann-like_a/b/a_fold"/>
</dbReference>
<dbReference type="Proteomes" id="UP000002016">
    <property type="component" value="Chromosome"/>
</dbReference>
<feature type="binding site" evidence="17">
    <location>
        <position position="7"/>
    </location>
    <ligand>
        <name>[4Fe-4S] cluster</name>
        <dbReference type="ChEBI" id="CHEBI:49883"/>
    </ligand>
</feature>
<keyword evidence="13 17" id="KW-1015">Disulfide bond</keyword>
<name>A8F519_PSELT</name>
<dbReference type="RefSeq" id="WP_012002734.1">
    <property type="nucleotide sequence ID" value="NC_009828.1"/>
</dbReference>
<keyword evidence="12 17" id="KW-0411">Iron-sulfur</keyword>
<dbReference type="Pfam" id="PF02677">
    <property type="entry name" value="QueH"/>
    <property type="match status" value="1"/>
</dbReference>
<keyword evidence="10 17" id="KW-0560">Oxidoreductase</keyword>
<comment type="catalytic activity">
    <reaction evidence="16 17">
        <text>epoxyqueuosine(34) in tRNA + AH2 = queuosine(34) in tRNA + A + H2O</text>
        <dbReference type="Rhea" id="RHEA:32159"/>
        <dbReference type="Rhea" id="RHEA-COMP:18571"/>
        <dbReference type="Rhea" id="RHEA-COMP:18582"/>
        <dbReference type="ChEBI" id="CHEBI:13193"/>
        <dbReference type="ChEBI" id="CHEBI:15377"/>
        <dbReference type="ChEBI" id="CHEBI:17499"/>
        <dbReference type="ChEBI" id="CHEBI:194431"/>
        <dbReference type="ChEBI" id="CHEBI:194443"/>
        <dbReference type="EC" id="1.17.99.6"/>
    </reaction>
</comment>
<reference evidence="18 19" key="2">
    <citation type="journal article" date="2009" name="Proc. Natl. Acad. Sci. U.S.A.">
        <title>On the chimeric nature, thermophilic origin, and phylogenetic placement of the Thermotogales.</title>
        <authorList>
            <person name="Zhaxybayeva O."/>
            <person name="Swithers K.S."/>
            <person name="Lapierre P."/>
            <person name="Fournier G.P."/>
            <person name="Bickhart D.M."/>
            <person name="DeBoy R.T."/>
            <person name="Nelson K.E."/>
            <person name="Nesbo C.L."/>
            <person name="Doolittle W.F."/>
            <person name="Gogarten J.P."/>
            <person name="Noll K.M."/>
        </authorList>
    </citation>
    <scope>NUCLEOTIDE SEQUENCE [LARGE SCALE GENOMIC DNA]</scope>
    <source>
        <strain evidence="19">ATCC BAA-301 / DSM 14385 / NBRC 107922 / TMO</strain>
    </source>
</reference>